<evidence type="ECO:0000313" key="2">
    <source>
        <dbReference type="Proteomes" id="UP000886998"/>
    </source>
</evidence>
<name>A0A8X6IMP4_9ARAC</name>
<proteinExistence type="predicted"/>
<dbReference type="AlphaFoldDB" id="A0A8X6IMP4"/>
<evidence type="ECO:0000313" key="1">
    <source>
        <dbReference type="EMBL" id="GFS52506.1"/>
    </source>
</evidence>
<comment type="caution">
    <text evidence="1">The sequence shown here is derived from an EMBL/GenBank/DDBJ whole genome shotgun (WGS) entry which is preliminary data.</text>
</comment>
<sequence>MTLGHFYHKHASQKHVFNFRKQCVFCFGNKHWKHEERKRPDNINHVLSCLELFAKDAKDVWAFLEDEEEEMDEKVCGCRHFKPMPLEMFGRRKVREGFYDSVFEKRDMW</sequence>
<dbReference type="EMBL" id="BMAV01026683">
    <property type="protein sequence ID" value="GFS52506.1"/>
    <property type="molecule type" value="Genomic_DNA"/>
</dbReference>
<gene>
    <name evidence="1" type="primary">NCL1_62277</name>
    <name evidence="1" type="ORF">TNIN_350061</name>
</gene>
<accession>A0A8X6IMP4</accession>
<organism evidence="1 2">
    <name type="scientific">Trichonephila inaurata madagascariensis</name>
    <dbReference type="NCBI Taxonomy" id="2747483"/>
    <lineage>
        <taxon>Eukaryota</taxon>
        <taxon>Metazoa</taxon>
        <taxon>Ecdysozoa</taxon>
        <taxon>Arthropoda</taxon>
        <taxon>Chelicerata</taxon>
        <taxon>Arachnida</taxon>
        <taxon>Araneae</taxon>
        <taxon>Araneomorphae</taxon>
        <taxon>Entelegynae</taxon>
        <taxon>Araneoidea</taxon>
        <taxon>Nephilidae</taxon>
        <taxon>Trichonephila</taxon>
        <taxon>Trichonephila inaurata</taxon>
    </lineage>
</organism>
<dbReference type="Proteomes" id="UP000886998">
    <property type="component" value="Unassembled WGS sequence"/>
</dbReference>
<keyword evidence="2" id="KW-1185">Reference proteome</keyword>
<protein>
    <submittedName>
        <fullName evidence="1">Uncharacterized protein</fullName>
    </submittedName>
</protein>
<reference evidence="1" key="1">
    <citation type="submission" date="2020-08" db="EMBL/GenBank/DDBJ databases">
        <title>Multicomponent nature underlies the extraordinary mechanical properties of spider dragline silk.</title>
        <authorList>
            <person name="Kono N."/>
            <person name="Nakamura H."/>
            <person name="Mori M."/>
            <person name="Yoshida Y."/>
            <person name="Ohtoshi R."/>
            <person name="Malay A.D."/>
            <person name="Moran D.A.P."/>
            <person name="Tomita M."/>
            <person name="Numata K."/>
            <person name="Arakawa K."/>
        </authorList>
    </citation>
    <scope>NUCLEOTIDE SEQUENCE</scope>
</reference>